<dbReference type="GeneID" id="88855125"/>
<name>A0ABY9XKY2_9GAMM</name>
<dbReference type="EMBL" id="CP133647">
    <property type="protein sequence ID" value="WNH03282.1"/>
    <property type="molecule type" value="Genomic_DNA"/>
</dbReference>
<reference evidence="1 2" key="1">
    <citation type="journal article" date="2023" name="Access Microbiol">
        <title>The genome of a steinernematid-associated Pseudomonas piscis bacterium encodes the biosynthesis of insect toxins.</title>
        <authorList>
            <person name="Awori R.M."/>
            <person name="Hendre P."/>
            <person name="Amugune N.O."/>
        </authorList>
    </citation>
    <scope>NUCLEOTIDE SEQUENCE [LARGE SCALE GENOMIC DNA]</scope>
    <source>
        <strain evidence="1 2">97</strain>
    </source>
</reference>
<accession>A0ABY9XKY2</accession>
<sequence length="133" mass="15350">MNFFRRVFVTEQEFNIIKNNRVVGVANTFEAGLTAKQLEVASQFFIFKHINLECLFDDTALPVTVLPGELILITMMDEEGLSDKSSPRITIQVEDVYHFINRMSSPNEICINFYEYSLLTPAYFFNESTEVCE</sequence>
<dbReference type="Proteomes" id="UP001300348">
    <property type="component" value="Chromosome"/>
</dbReference>
<evidence type="ECO:0000313" key="2">
    <source>
        <dbReference type="Proteomes" id="UP001300348"/>
    </source>
</evidence>
<organism evidence="1 2">
    <name type="scientific">Xenorhabdus griffiniae</name>
    <dbReference type="NCBI Taxonomy" id="351672"/>
    <lineage>
        <taxon>Bacteria</taxon>
        <taxon>Pseudomonadati</taxon>
        <taxon>Pseudomonadota</taxon>
        <taxon>Gammaproteobacteria</taxon>
        <taxon>Enterobacterales</taxon>
        <taxon>Morganellaceae</taxon>
        <taxon>Xenorhabdus</taxon>
    </lineage>
</organism>
<proteinExistence type="predicted"/>
<gene>
    <name evidence="1" type="ORF">QL112_006170</name>
</gene>
<keyword evidence="2" id="KW-1185">Reference proteome</keyword>
<evidence type="ECO:0000313" key="1">
    <source>
        <dbReference type="EMBL" id="WNH03282.1"/>
    </source>
</evidence>
<dbReference type="RefSeq" id="WP_189761411.1">
    <property type="nucleotide sequence ID" value="NZ_CAWPOQ010000150.1"/>
</dbReference>
<protein>
    <submittedName>
        <fullName evidence="1">Uncharacterized protein</fullName>
    </submittedName>
</protein>